<reference evidence="4" key="1">
    <citation type="submission" date="2016-06" db="UniProtKB">
        <authorList>
            <consortium name="WormBaseParasite"/>
        </authorList>
    </citation>
    <scope>IDENTIFICATION</scope>
</reference>
<dbReference type="EMBL" id="UYSU01034412">
    <property type="protein sequence ID" value="VDL94368.1"/>
    <property type="molecule type" value="Genomic_DNA"/>
</dbReference>
<protein>
    <submittedName>
        <fullName evidence="4">Secreted protein</fullName>
    </submittedName>
</protein>
<keyword evidence="1" id="KW-0472">Membrane</keyword>
<proteinExistence type="predicted"/>
<organism evidence="4">
    <name type="scientific">Schistocephalus solidus</name>
    <name type="common">Tapeworm</name>
    <dbReference type="NCBI Taxonomy" id="70667"/>
    <lineage>
        <taxon>Eukaryota</taxon>
        <taxon>Metazoa</taxon>
        <taxon>Spiralia</taxon>
        <taxon>Lophotrochozoa</taxon>
        <taxon>Platyhelminthes</taxon>
        <taxon>Cestoda</taxon>
        <taxon>Eucestoda</taxon>
        <taxon>Diphyllobothriidea</taxon>
        <taxon>Diphyllobothriidae</taxon>
        <taxon>Schistocephalus</taxon>
    </lineage>
</organism>
<feature type="transmembrane region" description="Helical" evidence="1">
    <location>
        <begin position="48"/>
        <end position="69"/>
    </location>
</feature>
<dbReference type="AlphaFoldDB" id="A0A183SUT5"/>
<sequence>MRSLHDADVLPLAFVTPILARPKGHRTLQSLSFGGARRSRSKADQVGVWSFVLPMVTTGNEAIVALAMSKRNFRINRSRHEISTQQA</sequence>
<accession>A0A183SUT5</accession>
<evidence type="ECO:0000313" key="4">
    <source>
        <dbReference type="WBParaSite" id="SSLN_0000828701-mRNA-1"/>
    </source>
</evidence>
<evidence type="ECO:0000256" key="1">
    <source>
        <dbReference type="SAM" id="Phobius"/>
    </source>
</evidence>
<keyword evidence="3" id="KW-1185">Reference proteome</keyword>
<name>A0A183SUT5_SCHSO</name>
<keyword evidence="1" id="KW-0812">Transmembrane</keyword>
<keyword evidence="1" id="KW-1133">Transmembrane helix</keyword>
<dbReference type="Proteomes" id="UP000275846">
    <property type="component" value="Unassembled WGS sequence"/>
</dbReference>
<evidence type="ECO:0000313" key="3">
    <source>
        <dbReference type="Proteomes" id="UP000275846"/>
    </source>
</evidence>
<reference evidence="2 3" key="2">
    <citation type="submission" date="2018-11" db="EMBL/GenBank/DDBJ databases">
        <authorList>
            <consortium name="Pathogen Informatics"/>
        </authorList>
    </citation>
    <scope>NUCLEOTIDE SEQUENCE [LARGE SCALE GENOMIC DNA]</scope>
    <source>
        <strain evidence="2 3">NST_G2</strain>
    </source>
</reference>
<evidence type="ECO:0000313" key="2">
    <source>
        <dbReference type="EMBL" id="VDL94368.1"/>
    </source>
</evidence>
<dbReference type="WBParaSite" id="SSLN_0000828701-mRNA-1">
    <property type="protein sequence ID" value="SSLN_0000828701-mRNA-1"/>
    <property type="gene ID" value="SSLN_0000828701"/>
</dbReference>
<gene>
    <name evidence="2" type="ORF">SSLN_LOCUS7983</name>
</gene>